<feature type="transmembrane region" description="Helical" evidence="5">
    <location>
        <begin position="99"/>
        <end position="126"/>
    </location>
</feature>
<organism evidence="6 7">
    <name type="scientific">Corallococcus terminator</name>
    <dbReference type="NCBI Taxonomy" id="2316733"/>
    <lineage>
        <taxon>Bacteria</taxon>
        <taxon>Pseudomonadati</taxon>
        <taxon>Myxococcota</taxon>
        <taxon>Myxococcia</taxon>
        <taxon>Myxococcales</taxon>
        <taxon>Cystobacterineae</taxon>
        <taxon>Myxococcaceae</taxon>
        <taxon>Corallococcus</taxon>
    </lineage>
</organism>
<name>A0A3A8INK9_9BACT</name>
<feature type="transmembrane region" description="Helical" evidence="5">
    <location>
        <begin position="256"/>
        <end position="276"/>
    </location>
</feature>
<dbReference type="GO" id="GO:0016020">
    <property type="term" value="C:membrane"/>
    <property type="evidence" value="ECO:0007669"/>
    <property type="project" value="UniProtKB-SubCell"/>
</dbReference>
<accession>A0A3A8INK9</accession>
<evidence type="ECO:0000256" key="2">
    <source>
        <dbReference type="ARBA" id="ARBA00022692"/>
    </source>
</evidence>
<dbReference type="InterPro" id="IPR038770">
    <property type="entry name" value="Na+/solute_symporter_sf"/>
</dbReference>
<feature type="transmembrane region" description="Helical" evidence="5">
    <location>
        <begin position="197"/>
        <end position="218"/>
    </location>
</feature>
<gene>
    <name evidence="6" type="ORF">D7V88_21060</name>
</gene>
<reference evidence="7" key="1">
    <citation type="submission" date="2018-09" db="EMBL/GenBank/DDBJ databases">
        <authorList>
            <person name="Livingstone P.G."/>
            <person name="Whitworth D.E."/>
        </authorList>
    </citation>
    <scope>NUCLEOTIDE SEQUENCE [LARGE SCALE GENOMIC DNA]</scope>
    <source>
        <strain evidence="7">CA054A</strain>
    </source>
</reference>
<feature type="transmembrane region" description="Helical" evidence="5">
    <location>
        <begin position="171"/>
        <end position="191"/>
    </location>
</feature>
<feature type="transmembrane region" description="Helical" evidence="5">
    <location>
        <begin position="138"/>
        <end position="159"/>
    </location>
</feature>
<keyword evidence="4 5" id="KW-0472">Membrane</keyword>
<comment type="subcellular location">
    <subcellularLocation>
        <location evidence="1">Membrane</location>
        <topology evidence="1">Multi-pass membrane protein</topology>
    </subcellularLocation>
</comment>
<dbReference type="Pfam" id="PF01758">
    <property type="entry name" value="SBF"/>
    <property type="match status" value="1"/>
</dbReference>
<comment type="caution">
    <text evidence="6">The sequence shown here is derived from an EMBL/GenBank/DDBJ whole genome shotgun (WGS) entry which is preliminary data.</text>
</comment>
<dbReference type="AlphaFoldDB" id="A0A3A8INK9"/>
<evidence type="ECO:0000256" key="1">
    <source>
        <dbReference type="ARBA" id="ARBA00004141"/>
    </source>
</evidence>
<evidence type="ECO:0000313" key="7">
    <source>
        <dbReference type="Proteomes" id="UP000268094"/>
    </source>
</evidence>
<dbReference type="EMBL" id="RAVZ01000146">
    <property type="protein sequence ID" value="RKG84865.1"/>
    <property type="molecule type" value="Genomic_DNA"/>
</dbReference>
<keyword evidence="7" id="KW-1185">Reference proteome</keyword>
<evidence type="ECO:0000256" key="5">
    <source>
        <dbReference type="SAM" id="Phobius"/>
    </source>
</evidence>
<protein>
    <submittedName>
        <fullName evidence="6">Symporter</fullName>
    </submittedName>
</protein>
<dbReference type="RefSeq" id="WP_120542443.1">
    <property type="nucleotide sequence ID" value="NZ_RAVZ01000146.1"/>
</dbReference>
<evidence type="ECO:0000256" key="4">
    <source>
        <dbReference type="ARBA" id="ARBA00023136"/>
    </source>
</evidence>
<evidence type="ECO:0000313" key="6">
    <source>
        <dbReference type="EMBL" id="RKG84865.1"/>
    </source>
</evidence>
<dbReference type="InterPro" id="IPR002657">
    <property type="entry name" value="BilAc:Na_symport/Acr3"/>
</dbReference>
<feature type="transmembrane region" description="Helical" evidence="5">
    <location>
        <begin position="6"/>
        <end position="29"/>
    </location>
</feature>
<keyword evidence="2 5" id="KW-0812">Transmembrane</keyword>
<evidence type="ECO:0000256" key="3">
    <source>
        <dbReference type="ARBA" id="ARBA00022989"/>
    </source>
</evidence>
<keyword evidence="3 5" id="KW-1133">Transmembrane helix</keyword>
<sequence>MQVLQTLIGLLVPSFIVALGLTQGLAWHLEDLGRGARQPAFKRGLLVSLVAVPVLSVVVARALLPVQPVAAGVIALMAFCPGLPMSLKLISQQKGNLPLALALSVTLSLIAIVMLPLSLTLLGQLFPVAIQPPPYRVLLARVILPFLVPFALGVGLQKLSPAWARRLLKPVKLFFNVALVVVVLLLIVAGLPLLKNLHFWGFVAMLVVTLGSAAMGHLAGRPRPQDSTALAISAVFGNPAFAFCLGGSTYPMKTLLGIMGLYLVVRTLALLPYQIWNQRHLKSERGGGTSLPPGRRAHA</sequence>
<dbReference type="Gene3D" id="1.20.1530.20">
    <property type="match status" value="1"/>
</dbReference>
<dbReference type="Proteomes" id="UP000268094">
    <property type="component" value="Unassembled WGS sequence"/>
</dbReference>
<proteinExistence type="predicted"/>
<dbReference type="OrthoDB" id="5380820at2"/>
<feature type="transmembrane region" description="Helical" evidence="5">
    <location>
        <begin position="230"/>
        <end position="250"/>
    </location>
</feature>